<protein>
    <submittedName>
        <fullName evidence="1">Uncharacterized protein</fullName>
    </submittedName>
</protein>
<accession>A0AAE0ZYH8</accession>
<sequence length="77" mass="8383">MSQTSARSDVDLDPAIGSKIKSEEVVPSSLPPVLLVHSVPAPLNRNIHHAFIGYLTPAWRSWVTGHAHPQRSLVTHA</sequence>
<proteinExistence type="predicted"/>
<comment type="caution">
    <text evidence="1">The sequence shown here is derived from an EMBL/GenBank/DDBJ whole genome shotgun (WGS) entry which is preliminary data.</text>
</comment>
<reference evidence="1" key="1">
    <citation type="journal article" date="2023" name="G3 (Bethesda)">
        <title>A reference genome for the long-term kleptoplast-retaining sea slug Elysia crispata morphotype clarki.</title>
        <authorList>
            <person name="Eastman K.E."/>
            <person name="Pendleton A.L."/>
            <person name="Shaikh M.A."/>
            <person name="Suttiyut T."/>
            <person name="Ogas R."/>
            <person name="Tomko P."/>
            <person name="Gavelis G."/>
            <person name="Widhalm J.R."/>
            <person name="Wisecaver J.H."/>
        </authorList>
    </citation>
    <scope>NUCLEOTIDE SEQUENCE</scope>
    <source>
        <strain evidence="1">ECLA1</strain>
    </source>
</reference>
<evidence type="ECO:0000313" key="2">
    <source>
        <dbReference type="Proteomes" id="UP001283361"/>
    </source>
</evidence>
<organism evidence="1 2">
    <name type="scientific">Elysia crispata</name>
    <name type="common">lettuce slug</name>
    <dbReference type="NCBI Taxonomy" id="231223"/>
    <lineage>
        <taxon>Eukaryota</taxon>
        <taxon>Metazoa</taxon>
        <taxon>Spiralia</taxon>
        <taxon>Lophotrochozoa</taxon>
        <taxon>Mollusca</taxon>
        <taxon>Gastropoda</taxon>
        <taxon>Heterobranchia</taxon>
        <taxon>Euthyneura</taxon>
        <taxon>Panpulmonata</taxon>
        <taxon>Sacoglossa</taxon>
        <taxon>Placobranchoidea</taxon>
        <taxon>Plakobranchidae</taxon>
        <taxon>Elysia</taxon>
    </lineage>
</organism>
<dbReference type="Proteomes" id="UP001283361">
    <property type="component" value="Unassembled WGS sequence"/>
</dbReference>
<keyword evidence="2" id="KW-1185">Reference proteome</keyword>
<dbReference type="EMBL" id="JAWDGP010003041">
    <property type="protein sequence ID" value="KAK3778014.1"/>
    <property type="molecule type" value="Genomic_DNA"/>
</dbReference>
<dbReference type="AlphaFoldDB" id="A0AAE0ZYH8"/>
<name>A0AAE0ZYH8_9GAST</name>
<gene>
    <name evidence="1" type="ORF">RRG08_018182</name>
</gene>
<evidence type="ECO:0000313" key="1">
    <source>
        <dbReference type="EMBL" id="KAK3778014.1"/>
    </source>
</evidence>